<feature type="region of interest" description="Disordered" evidence="1">
    <location>
        <begin position="92"/>
        <end position="117"/>
    </location>
</feature>
<reference evidence="2 3" key="1">
    <citation type="submission" date="2021-08" db="EMBL/GenBank/DDBJ databases">
        <title>WGS of actinomycetes from Thailand.</title>
        <authorList>
            <person name="Thawai C."/>
        </authorList>
    </citation>
    <scope>NUCLEOTIDE SEQUENCE [LARGE SCALE GENOMIC DNA]</scope>
    <source>
        <strain evidence="2 3">PLK6-54</strain>
    </source>
</reference>
<evidence type="ECO:0000313" key="2">
    <source>
        <dbReference type="EMBL" id="MBY8876048.1"/>
    </source>
</evidence>
<keyword evidence="3" id="KW-1185">Reference proteome</keyword>
<dbReference type="RefSeq" id="WP_222959339.1">
    <property type="nucleotide sequence ID" value="NZ_JAINZZ010000001.1"/>
</dbReference>
<gene>
    <name evidence="2" type="ORF">K7862_00125</name>
</gene>
<protein>
    <submittedName>
        <fullName evidence="2">Uncharacterized protein</fullName>
    </submittedName>
</protein>
<accession>A0ABS7PZ94</accession>
<evidence type="ECO:0000313" key="3">
    <source>
        <dbReference type="Proteomes" id="UP000778578"/>
    </source>
</evidence>
<comment type="caution">
    <text evidence="2">The sequence shown here is derived from an EMBL/GenBank/DDBJ whole genome shotgun (WGS) entry which is preliminary data.</text>
</comment>
<evidence type="ECO:0000256" key="1">
    <source>
        <dbReference type="SAM" id="MobiDB-lite"/>
    </source>
</evidence>
<name>A0ABS7PZ94_9ACTN</name>
<organism evidence="2 3">
    <name type="scientific">Actinacidiphila acidipaludis</name>
    <dbReference type="NCBI Taxonomy" id="2873382"/>
    <lineage>
        <taxon>Bacteria</taxon>
        <taxon>Bacillati</taxon>
        <taxon>Actinomycetota</taxon>
        <taxon>Actinomycetes</taxon>
        <taxon>Kitasatosporales</taxon>
        <taxon>Streptomycetaceae</taxon>
        <taxon>Actinacidiphila</taxon>
    </lineage>
</organism>
<dbReference type="Proteomes" id="UP000778578">
    <property type="component" value="Unassembled WGS sequence"/>
</dbReference>
<dbReference type="EMBL" id="JAINZZ010000001">
    <property type="protein sequence ID" value="MBY8876048.1"/>
    <property type="molecule type" value="Genomic_DNA"/>
</dbReference>
<sequence length="117" mass="12732">MLRHGQSFDPELDDQGCVLYPGGQEPMELGLLFRPYAFMEAGDEVADADGATWRFAHPWSWRSPQGQSGVPVWPLALRTRGGRRVEGEPVVSATVGGSHEGEEDTWRGLTGAEPVAP</sequence>
<proteinExistence type="predicted"/>